<sequence length="339" mass="36722">MPSNLSIEQLKAAANQDREVTAAKAMVAEGLVSQVTMQDYQIPTQDGQMIEARTYRPSSVPATQCLPIYIHLHGGGFVFGTLSSEDAICSRIVVSLASTESPVLVVNVNYRHAPEHGYPTAWDDAEDAFHWVHDHLDEINGDGENIVIGGISAGAYLTASLTLAQNIGKNVALAQRPKVRGQVLMIPPLVTESCYASQVAQLRDPSVSSYVQCEHAPILPVNRIRLFNQLLGAASGSVLESDRRINPGLATAEEVKGLPATTFGIAGRDPLRDEGLLFAMLLNRNGVPTDVNVFRGLPHGFRRYGDKLSASKQWDEVMSQGIKRALGNSEPCEFVIKAH</sequence>
<dbReference type="InterPro" id="IPR013094">
    <property type="entry name" value="AB_hydrolase_3"/>
</dbReference>
<protein>
    <submittedName>
        <fullName evidence="3">Alpha/Beta hydrolase protein</fullName>
    </submittedName>
</protein>
<dbReference type="GO" id="GO:0016787">
    <property type="term" value="F:hydrolase activity"/>
    <property type="evidence" value="ECO:0007669"/>
    <property type="project" value="UniProtKB-KW"/>
</dbReference>
<feature type="domain" description="Alpha/beta hydrolase fold-3" evidence="2">
    <location>
        <begin position="70"/>
        <end position="301"/>
    </location>
</feature>
<dbReference type="OrthoDB" id="408631at2759"/>
<dbReference type="Proteomes" id="UP000325780">
    <property type="component" value="Unassembled WGS sequence"/>
</dbReference>
<dbReference type="Gene3D" id="3.40.50.1820">
    <property type="entry name" value="alpha/beta hydrolase"/>
    <property type="match status" value="1"/>
</dbReference>
<keyword evidence="4" id="KW-1185">Reference proteome</keyword>
<keyword evidence="1 3" id="KW-0378">Hydrolase</keyword>
<accession>A0A5N6TX54</accession>
<evidence type="ECO:0000259" key="2">
    <source>
        <dbReference type="Pfam" id="PF07859"/>
    </source>
</evidence>
<dbReference type="SUPFAM" id="SSF53474">
    <property type="entry name" value="alpha/beta-Hydrolases"/>
    <property type="match status" value="1"/>
</dbReference>
<evidence type="ECO:0000313" key="4">
    <source>
        <dbReference type="Proteomes" id="UP000325780"/>
    </source>
</evidence>
<evidence type="ECO:0000256" key="1">
    <source>
        <dbReference type="ARBA" id="ARBA00022801"/>
    </source>
</evidence>
<dbReference type="PANTHER" id="PTHR48081:SF8">
    <property type="entry name" value="ALPHA_BETA HYDROLASE FOLD-3 DOMAIN-CONTAINING PROTEIN-RELATED"/>
    <property type="match status" value="1"/>
</dbReference>
<reference evidence="3 4" key="1">
    <citation type="submission" date="2019-04" db="EMBL/GenBank/DDBJ databases">
        <title>Friends and foes A comparative genomics study of 23 Aspergillus species from section Flavi.</title>
        <authorList>
            <consortium name="DOE Joint Genome Institute"/>
            <person name="Kjaerbolling I."/>
            <person name="Vesth T."/>
            <person name="Frisvad J.C."/>
            <person name="Nybo J.L."/>
            <person name="Theobald S."/>
            <person name="Kildgaard S."/>
            <person name="Isbrandt T."/>
            <person name="Kuo A."/>
            <person name="Sato A."/>
            <person name="Lyhne E.K."/>
            <person name="Kogle M.E."/>
            <person name="Wiebenga A."/>
            <person name="Kun R.S."/>
            <person name="Lubbers R.J."/>
            <person name="Makela M.R."/>
            <person name="Barry K."/>
            <person name="Chovatia M."/>
            <person name="Clum A."/>
            <person name="Daum C."/>
            <person name="Haridas S."/>
            <person name="He G."/>
            <person name="LaButti K."/>
            <person name="Lipzen A."/>
            <person name="Mondo S."/>
            <person name="Riley R."/>
            <person name="Salamov A."/>
            <person name="Simmons B.A."/>
            <person name="Magnuson J.K."/>
            <person name="Henrissat B."/>
            <person name="Mortensen U.H."/>
            <person name="Larsen T.O."/>
            <person name="Devries R.P."/>
            <person name="Grigoriev I.V."/>
            <person name="Machida M."/>
            <person name="Baker S.E."/>
            <person name="Andersen M.R."/>
        </authorList>
    </citation>
    <scope>NUCLEOTIDE SEQUENCE [LARGE SCALE GENOMIC DNA]</scope>
    <source>
        <strain evidence="3 4">IBT 18842</strain>
    </source>
</reference>
<dbReference type="AlphaFoldDB" id="A0A5N6TX54"/>
<dbReference type="PANTHER" id="PTHR48081">
    <property type="entry name" value="AB HYDROLASE SUPERFAMILY PROTEIN C4A8.06C"/>
    <property type="match status" value="1"/>
</dbReference>
<dbReference type="InterPro" id="IPR029058">
    <property type="entry name" value="AB_hydrolase_fold"/>
</dbReference>
<gene>
    <name evidence="3" type="ORF">BDV25DRAFT_153947</name>
</gene>
<proteinExistence type="predicted"/>
<dbReference type="EMBL" id="ML742088">
    <property type="protein sequence ID" value="KAE8150661.1"/>
    <property type="molecule type" value="Genomic_DNA"/>
</dbReference>
<evidence type="ECO:0000313" key="3">
    <source>
        <dbReference type="EMBL" id="KAE8150661.1"/>
    </source>
</evidence>
<organism evidence="3 4">
    <name type="scientific">Aspergillus avenaceus</name>
    <dbReference type="NCBI Taxonomy" id="36643"/>
    <lineage>
        <taxon>Eukaryota</taxon>
        <taxon>Fungi</taxon>
        <taxon>Dikarya</taxon>
        <taxon>Ascomycota</taxon>
        <taxon>Pezizomycotina</taxon>
        <taxon>Eurotiomycetes</taxon>
        <taxon>Eurotiomycetidae</taxon>
        <taxon>Eurotiales</taxon>
        <taxon>Aspergillaceae</taxon>
        <taxon>Aspergillus</taxon>
        <taxon>Aspergillus subgen. Circumdati</taxon>
    </lineage>
</organism>
<name>A0A5N6TX54_ASPAV</name>
<dbReference type="Pfam" id="PF07859">
    <property type="entry name" value="Abhydrolase_3"/>
    <property type="match status" value="1"/>
</dbReference>
<dbReference type="InterPro" id="IPR050300">
    <property type="entry name" value="GDXG_lipolytic_enzyme"/>
</dbReference>